<dbReference type="Proteomes" id="UP000585614">
    <property type="component" value="Unassembled WGS sequence"/>
</dbReference>
<keyword evidence="1" id="KW-0732">Signal</keyword>
<evidence type="ECO:0000313" key="3">
    <source>
        <dbReference type="Proteomes" id="UP000585614"/>
    </source>
</evidence>
<sequence>MLLFNIFLEWLLDILKNVLSFFHGNGFLIKNYELSIILSDVLTFEAVIQDSTEKSDCYVEVSAKFVVLQDSCHNIKVAGKSIQQIVQAVQQRVKEIGVTKQSYVTDDYIIGWYKSAALTYSGSLEFMKTEVPTSSAVAGEAT</sequence>
<organism evidence="2 3">
    <name type="scientific">Rhinolophus ferrumequinum</name>
    <name type="common">Greater horseshoe bat</name>
    <dbReference type="NCBI Taxonomy" id="59479"/>
    <lineage>
        <taxon>Eukaryota</taxon>
        <taxon>Metazoa</taxon>
        <taxon>Chordata</taxon>
        <taxon>Craniata</taxon>
        <taxon>Vertebrata</taxon>
        <taxon>Euteleostomi</taxon>
        <taxon>Mammalia</taxon>
        <taxon>Eutheria</taxon>
        <taxon>Laurasiatheria</taxon>
        <taxon>Chiroptera</taxon>
        <taxon>Yinpterochiroptera</taxon>
        <taxon>Rhinolophoidea</taxon>
        <taxon>Rhinolophidae</taxon>
        <taxon>Rhinolophinae</taxon>
        <taxon>Rhinolophus</taxon>
    </lineage>
</organism>
<evidence type="ECO:0000313" key="2">
    <source>
        <dbReference type="EMBL" id="KAF6276065.1"/>
    </source>
</evidence>
<evidence type="ECO:0000256" key="1">
    <source>
        <dbReference type="SAM" id="SignalP"/>
    </source>
</evidence>
<comment type="caution">
    <text evidence="2">The sequence shown here is derived from an EMBL/GenBank/DDBJ whole genome shotgun (WGS) entry which is preliminary data.</text>
</comment>
<name>A0A7J7RJB4_RHIFE</name>
<proteinExistence type="predicted"/>
<feature type="chain" id="PRO_5029888392" evidence="1">
    <location>
        <begin position="21"/>
        <end position="142"/>
    </location>
</feature>
<protein>
    <submittedName>
        <fullName evidence="2">Uncharacterized protein</fullName>
    </submittedName>
</protein>
<dbReference type="EMBL" id="JACAGC010000026">
    <property type="protein sequence ID" value="KAF6276065.1"/>
    <property type="molecule type" value="Genomic_DNA"/>
</dbReference>
<gene>
    <name evidence="2" type="ORF">mRhiFer1_009421</name>
</gene>
<feature type="signal peptide" evidence="1">
    <location>
        <begin position="1"/>
        <end position="20"/>
    </location>
</feature>
<dbReference type="AlphaFoldDB" id="A0A7J7RJB4"/>
<accession>A0A7J7RJB4</accession>
<reference evidence="2 3" key="1">
    <citation type="journal article" date="2020" name="Nature">
        <title>Six reference-quality genomes reveal evolution of bat adaptations.</title>
        <authorList>
            <person name="Jebb D."/>
            <person name="Huang Z."/>
            <person name="Pippel M."/>
            <person name="Hughes G.M."/>
            <person name="Lavrichenko K."/>
            <person name="Devanna P."/>
            <person name="Winkler S."/>
            <person name="Jermiin L.S."/>
            <person name="Skirmuntt E.C."/>
            <person name="Katzourakis A."/>
            <person name="Burkitt-Gray L."/>
            <person name="Ray D.A."/>
            <person name="Sullivan K.A.M."/>
            <person name="Roscito J.G."/>
            <person name="Kirilenko B.M."/>
            <person name="Davalos L.M."/>
            <person name="Corthals A.P."/>
            <person name="Power M.L."/>
            <person name="Jones G."/>
            <person name="Ransome R.D."/>
            <person name="Dechmann D.K.N."/>
            <person name="Locatelli A.G."/>
            <person name="Puechmaille S.J."/>
            <person name="Fedrigo O."/>
            <person name="Jarvis E.D."/>
            <person name="Hiller M."/>
            <person name="Vernes S.C."/>
            <person name="Myers E.W."/>
            <person name="Teeling E.C."/>
        </authorList>
    </citation>
    <scope>NUCLEOTIDE SEQUENCE [LARGE SCALE GENOMIC DNA]</scope>
    <source>
        <strain evidence="2">MRhiFer1</strain>
        <tissue evidence="2">Lung</tissue>
    </source>
</reference>